<proteinExistence type="predicted"/>
<evidence type="ECO:0000313" key="1">
    <source>
        <dbReference type="EMBL" id="OHS98011.1"/>
    </source>
</evidence>
<gene>
    <name evidence="1" type="ORF">TRFO_35702</name>
</gene>
<accession>A0A1J4JKE3</accession>
<evidence type="ECO:0000313" key="2">
    <source>
        <dbReference type="Proteomes" id="UP000179807"/>
    </source>
</evidence>
<comment type="caution">
    <text evidence="1">The sequence shown here is derived from an EMBL/GenBank/DDBJ whole genome shotgun (WGS) entry which is preliminary data.</text>
</comment>
<organism evidence="1 2">
    <name type="scientific">Tritrichomonas foetus</name>
    <dbReference type="NCBI Taxonomy" id="1144522"/>
    <lineage>
        <taxon>Eukaryota</taxon>
        <taxon>Metamonada</taxon>
        <taxon>Parabasalia</taxon>
        <taxon>Tritrichomonadida</taxon>
        <taxon>Tritrichomonadidae</taxon>
        <taxon>Tritrichomonas</taxon>
    </lineage>
</organism>
<reference evidence="1" key="1">
    <citation type="submission" date="2016-10" db="EMBL/GenBank/DDBJ databases">
        <authorList>
            <person name="Benchimol M."/>
            <person name="Almeida L.G."/>
            <person name="Vasconcelos A.T."/>
            <person name="Perreira-Neves A."/>
            <person name="Rosa I.A."/>
            <person name="Tasca T."/>
            <person name="Bogo M.R."/>
            <person name="de Souza W."/>
        </authorList>
    </citation>
    <scope>NUCLEOTIDE SEQUENCE [LARGE SCALE GENOMIC DNA]</scope>
    <source>
        <strain evidence="1">K</strain>
    </source>
</reference>
<dbReference type="Proteomes" id="UP000179807">
    <property type="component" value="Unassembled WGS sequence"/>
</dbReference>
<dbReference type="EMBL" id="MLAK01001081">
    <property type="protein sequence ID" value="OHS98011.1"/>
    <property type="molecule type" value="Genomic_DNA"/>
</dbReference>
<protein>
    <submittedName>
        <fullName evidence="1">Uncharacterized protein</fullName>
    </submittedName>
</protein>
<keyword evidence="2" id="KW-1185">Reference proteome</keyword>
<dbReference type="GeneID" id="94845109"/>
<dbReference type="AlphaFoldDB" id="A0A1J4JKE3"/>
<dbReference type="VEuPathDB" id="TrichDB:TRFO_35702"/>
<name>A0A1J4JKE3_9EUKA</name>
<dbReference type="RefSeq" id="XP_068351148.1">
    <property type="nucleotide sequence ID" value="XM_068510405.1"/>
</dbReference>
<sequence>MYIFGIFLEQDDNHSDVKIGYNSAIRKLTSLMWQAAQIVSHFSNVQFVIHTKHAASKMNDHTQSCLDPFLMNLLKESPKYFTIYVNDEKYVFNRTMIIDASDVISKICENYPNCLEYHFSNFTSDLKIMKKIENLFNCQKEIFSFNEVKNLLEIIQKLELCCFPCFSMDRAEYNWRKEVKMINIKYPVTLVIKEVSLKNLVKGESFSTFKIKTQKKIYLCNCIGVLISNVIKTKILEITNLDEFLIDFEDDNFEFQTICHYFNFKTIDLKHRIKIAF</sequence>